<feature type="non-terminal residue" evidence="1">
    <location>
        <position position="355"/>
    </location>
</feature>
<organism evidence="1">
    <name type="scientific">marine metagenome</name>
    <dbReference type="NCBI Taxonomy" id="408172"/>
    <lineage>
        <taxon>unclassified sequences</taxon>
        <taxon>metagenomes</taxon>
        <taxon>ecological metagenomes</taxon>
    </lineage>
</organism>
<sequence length="355" mass="40916">SSSAKGEGITRFSGLNDEAITPEIPFDISSGHYELRKSLFSGIGYLSEDGIPKDTHKNSEKLYALNVVEDIVRAGKQALRFEVRSGDCGDEEGWQDCPNDRERVELAATGPKNIMRSGEYWFAWSLYLPEDHQNLKPISINYGQFHQWDAPVAWMFKEMIDGYYVIRTIQTDDDDSDYDEKILISNEEFVGKWNDILINANWSKKDDGFFKVWVNDKLKYNYKGPTFSGTGVYHKFGVYRSYISAYINYHNISAIEECFKEKGSSRQELALLSKLKRKRTTHPDSLNLYKKCKEFYNEVDVPSTVAYFDEDRRGRTKAEVLAGFSTAQLAEKKAREVASSPLFDGKYYFRLNRYS</sequence>
<gene>
    <name evidence="1" type="ORF">METZ01_LOCUS255311</name>
</gene>
<dbReference type="EMBL" id="UINC01069236">
    <property type="protein sequence ID" value="SVC02457.1"/>
    <property type="molecule type" value="Genomic_DNA"/>
</dbReference>
<dbReference type="InterPro" id="IPR025975">
    <property type="entry name" value="Polysacc_lyase"/>
</dbReference>
<protein>
    <submittedName>
        <fullName evidence="1">Uncharacterized protein</fullName>
    </submittedName>
</protein>
<feature type="non-terminal residue" evidence="1">
    <location>
        <position position="1"/>
    </location>
</feature>
<evidence type="ECO:0000313" key="1">
    <source>
        <dbReference type="EMBL" id="SVC02457.1"/>
    </source>
</evidence>
<dbReference type="AlphaFoldDB" id="A0A382ITF0"/>
<reference evidence="1" key="1">
    <citation type="submission" date="2018-05" db="EMBL/GenBank/DDBJ databases">
        <authorList>
            <person name="Lanie J.A."/>
            <person name="Ng W.-L."/>
            <person name="Kazmierczak K.M."/>
            <person name="Andrzejewski T.M."/>
            <person name="Davidsen T.M."/>
            <person name="Wayne K.J."/>
            <person name="Tettelin H."/>
            <person name="Glass J.I."/>
            <person name="Rusch D."/>
            <person name="Podicherti R."/>
            <person name="Tsui H.-C.T."/>
            <person name="Winkler M.E."/>
        </authorList>
    </citation>
    <scope>NUCLEOTIDE SEQUENCE</scope>
</reference>
<accession>A0A382ITF0</accession>
<dbReference type="Pfam" id="PF14099">
    <property type="entry name" value="Polysacc_lyase"/>
    <property type="match status" value="1"/>
</dbReference>
<dbReference type="Gene3D" id="2.60.120.200">
    <property type="match status" value="1"/>
</dbReference>
<name>A0A382ITF0_9ZZZZ</name>
<proteinExistence type="predicted"/>